<organism evidence="3 4">
    <name type="scientific">Arthrobacter agilis</name>
    <dbReference type="NCBI Taxonomy" id="37921"/>
    <lineage>
        <taxon>Bacteria</taxon>
        <taxon>Bacillati</taxon>
        <taxon>Actinomycetota</taxon>
        <taxon>Actinomycetes</taxon>
        <taxon>Micrococcales</taxon>
        <taxon>Micrococcaceae</taxon>
        <taxon>Arthrobacter</taxon>
    </lineage>
</organism>
<protein>
    <recommendedName>
        <fullName evidence="2">HNH nuclease domain-containing protein</fullName>
    </recommendedName>
</protein>
<accession>A0A2L0UJG9</accession>
<proteinExistence type="predicted"/>
<dbReference type="SMART" id="SM00507">
    <property type="entry name" value="HNHc"/>
    <property type="match status" value="1"/>
</dbReference>
<name>A0A2L0UJG9_9MICC</name>
<feature type="region of interest" description="Disordered" evidence="1">
    <location>
        <begin position="217"/>
        <end position="239"/>
    </location>
</feature>
<feature type="compositionally biased region" description="Low complexity" evidence="1">
    <location>
        <begin position="34"/>
        <end position="55"/>
    </location>
</feature>
<evidence type="ECO:0000259" key="2">
    <source>
        <dbReference type="SMART" id="SM00507"/>
    </source>
</evidence>
<dbReference type="EMBL" id="CP024915">
    <property type="protein sequence ID" value="AUZ89373.1"/>
    <property type="molecule type" value="Genomic_DNA"/>
</dbReference>
<sequence length="239" mass="25922">MVTIDYKDLIGDLQHVKRPGHAGDRGHAGDPGYAADSSQGGQAGHAGQISQAGHAGHSGRVGRAGHIGHAGYGVFSEQISARTIRTLACDADLIPLVLGSSGQVLDIGRSQRLFPPHLRRALVARDKGCAFPDCTIPASWCEAHHITPWSRGGGTNINNGVLLCTRHHHVIHQGLWTVESRHGIPWFHAPGNPGRAGTPRQNTYRRAGRIVYDKRPDQTISYTHTHTHTHTHTDPDPRR</sequence>
<evidence type="ECO:0000256" key="1">
    <source>
        <dbReference type="SAM" id="MobiDB-lite"/>
    </source>
</evidence>
<dbReference type="InterPro" id="IPR003870">
    <property type="entry name" value="DUF222"/>
</dbReference>
<dbReference type="Pfam" id="PF02720">
    <property type="entry name" value="DUF222"/>
    <property type="match status" value="1"/>
</dbReference>
<gene>
    <name evidence="3" type="ORF">CVO76_10710</name>
</gene>
<feature type="region of interest" description="Disordered" evidence="1">
    <location>
        <begin position="16"/>
        <end position="60"/>
    </location>
</feature>
<feature type="domain" description="HNH nuclease" evidence="2">
    <location>
        <begin position="117"/>
        <end position="169"/>
    </location>
</feature>
<dbReference type="Gene3D" id="1.10.30.50">
    <property type="match status" value="1"/>
</dbReference>
<dbReference type="AlphaFoldDB" id="A0A2L0UJG9"/>
<reference evidence="3 4" key="1">
    <citation type="submission" date="2017-11" db="EMBL/GenBank/DDBJ databases">
        <title>Draft genome of Arthrobacter agilis strain UMCV2, a plant growth-promoting rhizobacterium and biocontrol capacity of phytopathogenic fungi.</title>
        <authorList>
            <person name="Martinez-Camara R."/>
            <person name="Santoyo G."/>
            <person name="Moreno-Hagelsieb G."/>
            <person name="Valencia-Cantero E."/>
        </authorList>
    </citation>
    <scope>NUCLEOTIDE SEQUENCE [LARGE SCALE GENOMIC DNA]</scope>
    <source>
        <strain evidence="3 4">UMCV2</strain>
    </source>
</reference>
<dbReference type="Proteomes" id="UP000239187">
    <property type="component" value="Chromosome"/>
</dbReference>
<dbReference type="InterPro" id="IPR003615">
    <property type="entry name" value="HNH_nuc"/>
</dbReference>
<evidence type="ECO:0000313" key="3">
    <source>
        <dbReference type="EMBL" id="AUZ89373.1"/>
    </source>
</evidence>
<dbReference type="CDD" id="cd00085">
    <property type="entry name" value="HNHc"/>
    <property type="match status" value="1"/>
</dbReference>
<dbReference type="Pfam" id="PF13391">
    <property type="entry name" value="HNH_2"/>
    <property type="match status" value="1"/>
</dbReference>
<evidence type="ECO:0000313" key="4">
    <source>
        <dbReference type="Proteomes" id="UP000239187"/>
    </source>
</evidence>